<dbReference type="Proteomes" id="UP001603418">
    <property type="component" value="Unassembled WGS sequence"/>
</dbReference>
<keyword evidence="1" id="KW-0812">Transmembrane</keyword>
<evidence type="ECO:0000313" key="3">
    <source>
        <dbReference type="Proteomes" id="UP001603418"/>
    </source>
</evidence>
<organism evidence="2 3">
    <name type="scientific">Streptomyces eurythermus</name>
    <dbReference type="NCBI Taxonomy" id="42237"/>
    <lineage>
        <taxon>Bacteria</taxon>
        <taxon>Bacillati</taxon>
        <taxon>Actinomycetota</taxon>
        <taxon>Actinomycetes</taxon>
        <taxon>Kitasatosporales</taxon>
        <taxon>Streptomycetaceae</taxon>
        <taxon>Streptomyces</taxon>
    </lineage>
</organism>
<reference evidence="2 3" key="1">
    <citation type="submission" date="2024-10" db="EMBL/GenBank/DDBJ databases">
        <title>The Natural Products Discovery Center: Release of the First 8490 Sequenced Strains for Exploring Actinobacteria Biosynthetic Diversity.</title>
        <authorList>
            <person name="Kalkreuter E."/>
            <person name="Kautsar S.A."/>
            <person name="Yang D."/>
            <person name="Bader C.D."/>
            <person name="Teijaro C.N."/>
            <person name="Fluegel L."/>
            <person name="Davis C.M."/>
            <person name="Simpson J.R."/>
            <person name="Lauterbach L."/>
            <person name="Steele A.D."/>
            <person name="Gui C."/>
            <person name="Meng S."/>
            <person name="Li G."/>
            <person name="Viehrig K."/>
            <person name="Ye F."/>
            <person name="Su P."/>
            <person name="Kiefer A.F."/>
            <person name="Nichols A."/>
            <person name="Cepeda A.J."/>
            <person name="Yan W."/>
            <person name="Fan B."/>
            <person name="Jiang Y."/>
            <person name="Adhikari A."/>
            <person name="Zheng C.-J."/>
            <person name="Schuster L."/>
            <person name="Cowan T.M."/>
            <person name="Smanski M.J."/>
            <person name="Chevrette M.G."/>
            <person name="De Carvalho L.P.S."/>
            <person name="Shen B."/>
        </authorList>
    </citation>
    <scope>NUCLEOTIDE SEQUENCE [LARGE SCALE GENOMIC DNA]</scope>
    <source>
        <strain evidence="2 3">NPDC013366</strain>
    </source>
</reference>
<feature type="transmembrane region" description="Helical" evidence="1">
    <location>
        <begin position="102"/>
        <end position="122"/>
    </location>
</feature>
<proteinExistence type="predicted"/>
<feature type="transmembrane region" description="Helical" evidence="1">
    <location>
        <begin position="59"/>
        <end position="81"/>
    </location>
</feature>
<sequence>MIRMIDLVPIIKDHFQTLRSHATNQVMWGEISFFLGAPVLLGAFGAFLDWKVKGVGNILAAFAILAGLLFNLLVLLFDVAAKAAQAGGLGPQNVRLKLAKQLQANVTYALLMALGAAGILGVASGMGMEKINRWLSSILVALLTHFILTLFMIMRRIRSAFLQSLT</sequence>
<name>A0ABW6YRT7_9ACTN</name>
<keyword evidence="1" id="KW-0472">Membrane</keyword>
<feature type="transmembrane region" description="Helical" evidence="1">
    <location>
        <begin position="26"/>
        <end position="47"/>
    </location>
</feature>
<keyword evidence="1" id="KW-1133">Transmembrane helix</keyword>
<feature type="transmembrane region" description="Helical" evidence="1">
    <location>
        <begin position="134"/>
        <end position="154"/>
    </location>
</feature>
<gene>
    <name evidence="2" type="ORF">ACF1HC_07950</name>
</gene>
<evidence type="ECO:0000256" key="1">
    <source>
        <dbReference type="SAM" id="Phobius"/>
    </source>
</evidence>
<evidence type="ECO:0000313" key="2">
    <source>
        <dbReference type="EMBL" id="MFF9881536.1"/>
    </source>
</evidence>
<keyword evidence="3" id="KW-1185">Reference proteome</keyword>
<accession>A0ABW6YRT7</accession>
<protein>
    <submittedName>
        <fullName evidence="2">Uncharacterized protein</fullName>
    </submittedName>
</protein>
<dbReference type="RefSeq" id="WP_157855598.1">
    <property type="nucleotide sequence ID" value="NZ_JBFACJ010000003.1"/>
</dbReference>
<comment type="caution">
    <text evidence="2">The sequence shown here is derived from an EMBL/GenBank/DDBJ whole genome shotgun (WGS) entry which is preliminary data.</text>
</comment>
<dbReference type="EMBL" id="JBICBM010000003">
    <property type="protein sequence ID" value="MFF9881536.1"/>
    <property type="molecule type" value="Genomic_DNA"/>
</dbReference>